<keyword evidence="3 6" id="KW-0812">Transmembrane</keyword>
<keyword evidence="4 6" id="KW-1133">Transmembrane helix</keyword>
<evidence type="ECO:0000256" key="1">
    <source>
        <dbReference type="ARBA" id="ARBA00004651"/>
    </source>
</evidence>
<reference evidence="8 9" key="1">
    <citation type="submission" date="2018-03" db="EMBL/GenBank/DDBJ databases">
        <title>Genomic Encyclopedia of Archaeal and Bacterial Type Strains, Phase II (KMG-II): from individual species to whole genera.</title>
        <authorList>
            <person name="Goeker M."/>
        </authorList>
    </citation>
    <scope>NUCLEOTIDE SEQUENCE [LARGE SCALE GENOMIC DNA]</scope>
    <source>
        <strain evidence="8 9">DSM 28229</strain>
    </source>
</reference>
<comment type="subcellular location">
    <subcellularLocation>
        <location evidence="1">Cell membrane</location>
        <topology evidence="1">Multi-pass membrane protein</topology>
    </subcellularLocation>
</comment>
<dbReference type="EMBL" id="QGDO01000001">
    <property type="protein sequence ID" value="PWJ44566.1"/>
    <property type="molecule type" value="Genomic_DNA"/>
</dbReference>
<keyword evidence="9" id="KW-1185">Reference proteome</keyword>
<evidence type="ECO:0000256" key="6">
    <source>
        <dbReference type="SAM" id="Phobius"/>
    </source>
</evidence>
<feature type="domain" description="RDD" evidence="7">
    <location>
        <begin position="6"/>
        <end position="102"/>
    </location>
</feature>
<keyword evidence="2" id="KW-1003">Cell membrane</keyword>
<evidence type="ECO:0000313" key="9">
    <source>
        <dbReference type="Proteomes" id="UP000245535"/>
    </source>
</evidence>
<dbReference type="InterPro" id="IPR051791">
    <property type="entry name" value="Pra-immunoreactive"/>
</dbReference>
<protein>
    <submittedName>
        <fullName evidence="8">RDD family protein</fullName>
    </submittedName>
</protein>
<dbReference type="PANTHER" id="PTHR36115:SF4">
    <property type="entry name" value="MEMBRANE PROTEIN"/>
    <property type="match status" value="1"/>
</dbReference>
<keyword evidence="5 6" id="KW-0472">Membrane</keyword>
<evidence type="ECO:0000256" key="4">
    <source>
        <dbReference type="ARBA" id="ARBA00022989"/>
    </source>
</evidence>
<comment type="caution">
    <text evidence="8">The sequence shown here is derived from an EMBL/GenBank/DDBJ whole genome shotgun (WGS) entry which is preliminary data.</text>
</comment>
<dbReference type="Pfam" id="PF06271">
    <property type="entry name" value="RDD"/>
    <property type="match status" value="1"/>
</dbReference>
<evidence type="ECO:0000313" key="8">
    <source>
        <dbReference type="EMBL" id="PWJ44566.1"/>
    </source>
</evidence>
<proteinExistence type="predicted"/>
<dbReference type="InterPro" id="IPR010432">
    <property type="entry name" value="RDD"/>
</dbReference>
<evidence type="ECO:0000256" key="5">
    <source>
        <dbReference type="ARBA" id="ARBA00023136"/>
    </source>
</evidence>
<evidence type="ECO:0000256" key="3">
    <source>
        <dbReference type="ARBA" id="ARBA00022692"/>
    </source>
</evidence>
<accession>A0A315ZG49</accession>
<name>A0A315ZG49_SEDFL</name>
<dbReference type="OrthoDB" id="762068at2"/>
<feature type="transmembrane region" description="Helical" evidence="6">
    <location>
        <begin position="39"/>
        <end position="60"/>
    </location>
</feature>
<organism evidence="8 9">
    <name type="scientific">Sediminitomix flava</name>
    <dbReference type="NCBI Taxonomy" id="379075"/>
    <lineage>
        <taxon>Bacteria</taxon>
        <taxon>Pseudomonadati</taxon>
        <taxon>Bacteroidota</taxon>
        <taxon>Cytophagia</taxon>
        <taxon>Cytophagales</taxon>
        <taxon>Flammeovirgaceae</taxon>
        <taxon>Sediminitomix</taxon>
    </lineage>
</organism>
<dbReference type="PANTHER" id="PTHR36115">
    <property type="entry name" value="PROLINE-RICH ANTIGEN HOMOLOG-RELATED"/>
    <property type="match status" value="1"/>
</dbReference>
<evidence type="ECO:0000259" key="7">
    <source>
        <dbReference type="Pfam" id="PF06271"/>
    </source>
</evidence>
<evidence type="ECO:0000256" key="2">
    <source>
        <dbReference type="ARBA" id="ARBA00022475"/>
    </source>
</evidence>
<gene>
    <name evidence="8" type="ORF">BC781_101937</name>
</gene>
<sequence>MKKRVRYTNFIIDSSFFFLIAAVTFFFLKDRFEFEQIKYILFVLYFIYFITLESTVGQTIGKMVTKTKIVDAKSKSKPKFYQVLMRTALRFIPMNFVSFLISSNGIHDRVSQTTLIKL</sequence>
<dbReference type="Proteomes" id="UP000245535">
    <property type="component" value="Unassembled WGS sequence"/>
</dbReference>
<dbReference type="RefSeq" id="WP_109616051.1">
    <property type="nucleotide sequence ID" value="NZ_QGDO01000001.1"/>
</dbReference>
<dbReference type="AlphaFoldDB" id="A0A315ZG49"/>
<feature type="transmembrane region" description="Helical" evidence="6">
    <location>
        <begin position="7"/>
        <end position="27"/>
    </location>
</feature>
<dbReference type="GO" id="GO:0005886">
    <property type="term" value="C:plasma membrane"/>
    <property type="evidence" value="ECO:0007669"/>
    <property type="project" value="UniProtKB-SubCell"/>
</dbReference>